<comment type="caution">
    <text evidence="1">The sequence shown here is derived from an EMBL/GenBank/DDBJ whole genome shotgun (WGS) entry which is preliminary data.</text>
</comment>
<dbReference type="EMBL" id="JAUSXB010000001">
    <property type="protein sequence ID" value="MDQ0676098.1"/>
    <property type="molecule type" value="Genomic_DNA"/>
</dbReference>
<organism evidence="1 2">
    <name type="scientific">Pseudarthrobacter siccitolerans</name>
    <dbReference type="NCBI Taxonomy" id="861266"/>
    <lineage>
        <taxon>Bacteria</taxon>
        <taxon>Bacillati</taxon>
        <taxon>Actinomycetota</taxon>
        <taxon>Actinomycetes</taxon>
        <taxon>Micrococcales</taxon>
        <taxon>Micrococcaceae</taxon>
        <taxon>Pseudarthrobacter</taxon>
    </lineage>
</organism>
<dbReference type="GO" id="GO:0004497">
    <property type="term" value="F:monooxygenase activity"/>
    <property type="evidence" value="ECO:0007669"/>
    <property type="project" value="UniProtKB-KW"/>
</dbReference>
<evidence type="ECO:0000313" key="1">
    <source>
        <dbReference type="EMBL" id="MDQ0676098.1"/>
    </source>
</evidence>
<gene>
    <name evidence="1" type="ORF">QFZ36_003659</name>
</gene>
<proteinExistence type="predicted"/>
<dbReference type="RefSeq" id="WP_306638460.1">
    <property type="nucleotide sequence ID" value="NZ_JAUSXB010000001.1"/>
</dbReference>
<keyword evidence="1" id="KW-0560">Oxidoreductase</keyword>
<keyword evidence="1" id="KW-0503">Monooxygenase</keyword>
<reference evidence="1 2" key="1">
    <citation type="submission" date="2023-07" db="EMBL/GenBank/DDBJ databases">
        <title>Comparative genomics of wheat-associated soil bacteria to identify genetic determinants of phenazine resistance.</title>
        <authorList>
            <person name="Mouncey N."/>
        </authorList>
    </citation>
    <scope>NUCLEOTIDE SEQUENCE [LARGE SCALE GENOMIC DNA]</scope>
    <source>
        <strain evidence="1 2">W1I3</strain>
    </source>
</reference>
<evidence type="ECO:0000313" key="2">
    <source>
        <dbReference type="Proteomes" id="UP001236806"/>
    </source>
</evidence>
<keyword evidence="2" id="KW-1185">Reference proteome</keyword>
<dbReference type="Proteomes" id="UP001236806">
    <property type="component" value="Unassembled WGS sequence"/>
</dbReference>
<accession>A0ABU0PQ78</accession>
<sequence length="85" mass="9551">MFTERKEHHEGSISRVLRVTGCKGIYYLNGTKSDKALSIPLWDSEDAMAASREEANEIRKESSEDEKVQIADVEEFEVTVSSLGD</sequence>
<protein>
    <submittedName>
        <fullName evidence="1">Heme-degrading monooxygenase HmoA</fullName>
    </submittedName>
</protein>
<name>A0ABU0PQ78_9MICC</name>